<keyword evidence="2" id="KW-0472">Membrane</keyword>
<name>A0A6M1QSU2_9ACTN</name>
<dbReference type="SUPFAM" id="SSF53300">
    <property type="entry name" value="vWA-like"/>
    <property type="match status" value="1"/>
</dbReference>
<dbReference type="InterPro" id="IPR036465">
    <property type="entry name" value="vWFA_dom_sf"/>
</dbReference>
<dbReference type="RefSeq" id="WP_165110642.1">
    <property type="nucleotide sequence ID" value="NZ_JAALAA010000006.1"/>
</dbReference>
<proteinExistence type="predicted"/>
<dbReference type="InterPro" id="IPR002035">
    <property type="entry name" value="VWF_A"/>
</dbReference>
<evidence type="ECO:0000259" key="3">
    <source>
        <dbReference type="PROSITE" id="PS50234"/>
    </source>
</evidence>
<dbReference type="EMBL" id="JAALAA010000006">
    <property type="protein sequence ID" value="NGN92895.1"/>
    <property type="molecule type" value="Genomic_DNA"/>
</dbReference>
<comment type="caution">
    <text evidence="4">The sequence shown here is derived from an EMBL/GenBank/DDBJ whole genome shotgun (WGS) entry which is preliminary data.</text>
</comment>
<keyword evidence="5" id="KW-1185">Reference proteome</keyword>
<dbReference type="PROSITE" id="PS50234">
    <property type="entry name" value="VWFA"/>
    <property type="match status" value="1"/>
</dbReference>
<accession>A0A6M1QSU2</accession>
<keyword evidence="2" id="KW-0812">Transmembrane</keyword>
<dbReference type="Pfam" id="PF00092">
    <property type="entry name" value="VWA"/>
    <property type="match status" value="1"/>
</dbReference>
<gene>
    <name evidence="4" type="ORF">G5C66_09125</name>
</gene>
<dbReference type="AlphaFoldDB" id="A0A6M1QSU2"/>
<reference evidence="4 5" key="1">
    <citation type="submission" date="2020-02" db="EMBL/GenBank/DDBJ databases">
        <title>Whole-genome analyses of novel actinobacteria.</title>
        <authorList>
            <person name="Sahin N."/>
        </authorList>
    </citation>
    <scope>NUCLEOTIDE SEQUENCE [LARGE SCALE GENOMIC DNA]</scope>
    <source>
        <strain evidence="4 5">KC13</strain>
    </source>
</reference>
<feature type="domain" description="VWFA" evidence="3">
    <location>
        <begin position="344"/>
        <end position="540"/>
    </location>
</feature>
<evidence type="ECO:0000256" key="1">
    <source>
        <dbReference type="SAM" id="MobiDB-lite"/>
    </source>
</evidence>
<dbReference type="Proteomes" id="UP000483261">
    <property type="component" value="Unassembled WGS sequence"/>
</dbReference>
<feature type="compositionally biased region" description="Polar residues" evidence="1">
    <location>
        <begin position="1"/>
        <end position="11"/>
    </location>
</feature>
<sequence>MSEKAGTSTSKALAIIEPDDSTGASGPTEPEQEPRFTRETLGVIAGAAGVLAVCLLATALVANGKANPSGDRTCLGPQMTIAVAPEAATAVRNILQDAGCSQMEVEATKADQVLHPLAVGGELPDVWIPDSSLWLDRVTPAEEPVKLRDSMASSPVVLVSGDGLARTSYSEAFAEDDLLLGDPQRMMSALGTVVAGQAKPGGEARLEPYAERIASGAEAAAPADSARLAELQTVMSGVTATSEQQWSTYAPMLKAAAPKEGTVVLDYPVLITADSSRRNAIASSITSFARVLDSRAADTALTQAGFRTNGAGKPSPNVGAFTRVDQATVARTAADWAAKLRPQRALAVVDVSGSMAWPSAPGSETTRLQLTQAAATEAVELLPGGAAIGLWAFSEETEGALGGDHTVLVPTRQLATNGQRAALSEEIAGLTARTGGGTALHDTALAAYQAAVASYDPLASNTVLLFTDGTNDDPDSMDLAELVRQLEAASDPSRPVRVLGIGITADADLGALQAIADATGGEAYVAERPEDVGSVLREALGQR</sequence>
<dbReference type="SMART" id="SM00327">
    <property type="entry name" value="VWA"/>
    <property type="match status" value="1"/>
</dbReference>
<keyword evidence="2" id="KW-1133">Transmembrane helix</keyword>
<dbReference type="Gene3D" id="3.40.50.410">
    <property type="entry name" value="von Willebrand factor, type A domain"/>
    <property type="match status" value="1"/>
</dbReference>
<feature type="region of interest" description="Disordered" evidence="1">
    <location>
        <begin position="1"/>
        <end position="35"/>
    </location>
</feature>
<protein>
    <submittedName>
        <fullName evidence="4">VWA domain-containing protein</fullName>
    </submittedName>
</protein>
<evidence type="ECO:0000256" key="2">
    <source>
        <dbReference type="SAM" id="Phobius"/>
    </source>
</evidence>
<evidence type="ECO:0000313" key="4">
    <source>
        <dbReference type="EMBL" id="NGN92895.1"/>
    </source>
</evidence>
<organism evidence="4 5">
    <name type="scientific">Nocardioides turkmenicus</name>
    <dbReference type="NCBI Taxonomy" id="2711220"/>
    <lineage>
        <taxon>Bacteria</taxon>
        <taxon>Bacillati</taxon>
        <taxon>Actinomycetota</taxon>
        <taxon>Actinomycetes</taxon>
        <taxon>Propionibacteriales</taxon>
        <taxon>Nocardioidaceae</taxon>
        <taxon>Nocardioides</taxon>
    </lineage>
</organism>
<evidence type="ECO:0000313" key="5">
    <source>
        <dbReference type="Proteomes" id="UP000483261"/>
    </source>
</evidence>
<feature type="transmembrane region" description="Helical" evidence="2">
    <location>
        <begin position="41"/>
        <end position="62"/>
    </location>
</feature>